<dbReference type="RefSeq" id="WP_134526514.1">
    <property type="nucleotide sequence ID" value="NZ_SOHN01000003.1"/>
</dbReference>
<reference evidence="1 2" key="1">
    <citation type="submission" date="2019-03" db="EMBL/GenBank/DDBJ databases">
        <title>Genomics of glacier-inhabiting Cryobacterium strains.</title>
        <authorList>
            <person name="Liu Q."/>
            <person name="Xin Y.-H."/>
        </authorList>
    </citation>
    <scope>NUCLEOTIDE SEQUENCE [LARGE SCALE GENOMIC DNA]</scope>
    <source>
        <strain evidence="1 2">Sr54</strain>
    </source>
</reference>
<organism evidence="1 2">
    <name type="scientific">Cryobacterium serini</name>
    <dbReference type="NCBI Taxonomy" id="1259201"/>
    <lineage>
        <taxon>Bacteria</taxon>
        <taxon>Bacillati</taxon>
        <taxon>Actinomycetota</taxon>
        <taxon>Actinomycetes</taxon>
        <taxon>Micrococcales</taxon>
        <taxon>Microbacteriaceae</taxon>
        <taxon>Cryobacterium</taxon>
    </lineage>
</organism>
<dbReference type="Proteomes" id="UP000297626">
    <property type="component" value="Unassembled WGS sequence"/>
</dbReference>
<dbReference type="AlphaFoldDB" id="A0A4R9BW26"/>
<accession>A0A4R9BW26</accession>
<protein>
    <submittedName>
        <fullName evidence="1">Uncharacterized protein</fullName>
    </submittedName>
</protein>
<evidence type="ECO:0000313" key="1">
    <source>
        <dbReference type="EMBL" id="TFD91390.1"/>
    </source>
</evidence>
<keyword evidence="2" id="KW-1185">Reference proteome</keyword>
<gene>
    <name evidence="1" type="ORF">E3T51_01390</name>
</gene>
<sequence length="74" mass="8449">MLVDLSTLLSQCLQCTAADREIPEQRLSVIKENVYLFGMRTATLRDLEDDVQQTSKRRFTADAPALAQDQAERY</sequence>
<evidence type="ECO:0000313" key="2">
    <source>
        <dbReference type="Proteomes" id="UP000297626"/>
    </source>
</evidence>
<dbReference type="EMBL" id="SOHN01000003">
    <property type="protein sequence ID" value="TFD91390.1"/>
    <property type="molecule type" value="Genomic_DNA"/>
</dbReference>
<name>A0A4R9BW26_9MICO</name>
<proteinExistence type="predicted"/>
<comment type="caution">
    <text evidence="1">The sequence shown here is derived from an EMBL/GenBank/DDBJ whole genome shotgun (WGS) entry which is preliminary data.</text>
</comment>